<evidence type="ECO:0000313" key="3">
    <source>
        <dbReference type="Proteomes" id="UP000292447"/>
    </source>
</evidence>
<keyword evidence="3" id="KW-1185">Reference proteome</keyword>
<feature type="region of interest" description="Disordered" evidence="1">
    <location>
        <begin position="79"/>
        <end position="98"/>
    </location>
</feature>
<gene>
    <name evidence="2" type="ORF">METSCH_G01080</name>
</gene>
<reference evidence="3" key="1">
    <citation type="submission" date="2019-03" db="EMBL/GenBank/DDBJ databases">
        <title>Snf2 controls pulcherriminic acid biosynthesis and connects pigmentation and antifungal activity of the yeast Metschnikowia pulcherrima.</title>
        <authorList>
            <person name="Gore-Lloyd D."/>
            <person name="Sumann I."/>
            <person name="Brachmann A.O."/>
            <person name="Schneeberger K."/>
            <person name="Ortiz-Merino R.A."/>
            <person name="Moreno-Beltran M."/>
            <person name="Schlaefli M."/>
            <person name="Kirner P."/>
            <person name="Santos Kron A."/>
            <person name="Wolfe K.H."/>
            <person name="Piel J."/>
            <person name="Ahrens C.H."/>
            <person name="Henk D."/>
            <person name="Freimoser F.M."/>
        </authorList>
    </citation>
    <scope>NUCLEOTIDE SEQUENCE [LARGE SCALE GENOMIC DNA]</scope>
    <source>
        <strain evidence="3">APC 1.2</strain>
    </source>
</reference>
<feature type="compositionally biased region" description="Polar residues" evidence="1">
    <location>
        <begin position="276"/>
        <end position="286"/>
    </location>
</feature>
<name>A0A4P6XWQ9_9ASCO</name>
<feature type="compositionally biased region" description="Polar residues" evidence="1">
    <location>
        <begin position="138"/>
        <end position="154"/>
    </location>
</feature>
<feature type="compositionally biased region" description="Acidic residues" evidence="1">
    <location>
        <begin position="334"/>
        <end position="343"/>
    </location>
</feature>
<accession>A0A4P6XWQ9</accession>
<sequence length="507" mass="56434">MRSGSLGQPHGLLPAYNSRENSHALIWKPYRSKGRLIPADEFDDEAEITTPNSVRETTRAFATNGPLPKNNSSIFVRRESISDLPQTPTRNGGPDRSRYDLLMDENEPIAHTAGPVRANGGSAKRSAPDMSPKHKLVSDTNTFMPDPSLNSLSPPRNGLSMFKEASRNREDMEFDPSDYELPEKRDKLHKSRDPEMSSKRHQIHNIASDAPASLRPVNGNSGSAGRPGLPAGIYPEVNFDTDTAKSKPSGLAPKLHPEEPARTPRMLSPLRHEVLPSSSNRSTASSMIDEIRKSGVLQPRSVQEIQDQIHSSMRELEQSELRNGYDSHSVSESESLDSQEESDGEKALSELGDILQSEFGQVFDQDEEPNDRNLSPVLIREPELSPTANSPSESHVSHANGPIISPTRLETILSNSSPVSRAKRNRVHPTGKLSGKYARKRVRDNKQRPTRKYTEWLYEQWDKLRRLVDLSVPNSVIAGSDIVMRELRCSSKQELAQRVAFLAKAKK</sequence>
<proteinExistence type="predicted"/>
<protein>
    <submittedName>
        <fullName evidence="2">Uncharacterized protein</fullName>
    </submittedName>
</protein>
<dbReference type="EMBL" id="CP034462">
    <property type="protein sequence ID" value="QBM91066.1"/>
    <property type="molecule type" value="Genomic_DNA"/>
</dbReference>
<feature type="region of interest" description="Disordered" evidence="1">
    <location>
        <begin position="109"/>
        <end position="286"/>
    </location>
</feature>
<organism evidence="2 3">
    <name type="scientific">Metschnikowia aff. pulcherrima</name>
    <dbReference type="NCBI Taxonomy" id="2163413"/>
    <lineage>
        <taxon>Eukaryota</taxon>
        <taxon>Fungi</taxon>
        <taxon>Dikarya</taxon>
        <taxon>Ascomycota</taxon>
        <taxon>Saccharomycotina</taxon>
        <taxon>Pichiomycetes</taxon>
        <taxon>Metschnikowiaceae</taxon>
        <taxon>Metschnikowia</taxon>
    </lineage>
</organism>
<dbReference type="Proteomes" id="UP000292447">
    <property type="component" value="Chromosome VII"/>
</dbReference>
<feature type="region of interest" description="Disordered" evidence="1">
    <location>
        <begin position="383"/>
        <end position="405"/>
    </location>
</feature>
<feature type="region of interest" description="Disordered" evidence="1">
    <location>
        <begin position="313"/>
        <end position="347"/>
    </location>
</feature>
<dbReference type="AlphaFoldDB" id="A0A4P6XWQ9"/>
<evidence type="ECO:0000313" key="2">
    <source>
        <dbReference type="EMBL" id="QBM91066.1"/>
    </source>
</evidence>
<feature type="compositionally biased region" description="Basic and acidic residues" evidence="1">
    <location>
        <begin position="181"/>
        <end position="198"/>
    </location>
</feature>
<evidence type="ECO:0000256" key="1">
    <source>
        <dbReference type="SAM" id="MobiDB-lite"/>
    </source>
</evidence>
<feature type="compositionally biased region" description="Basic and acidic residues" evidence="1">
    <location>
        <begin position="313"/>
        <end position="331"/>
    </location>
</feature>